<accession>A0A430FT78</accession>
<evidence type="ECO:0000313" key="5">
    <source>
        <dbReference type="Proteomes" id="UP000287609"/>
    </source>
</evidence>
<dbReference type="Proteomes" id="UP000287609">
    <property type="component" value="Unassembled WGS sequence"/>
</dbReference>
<keyword evidence="3" id="KW-0472">Membrane</keyword>
<evidence type="ECO:0000256" key="2">
    <source>
        <dbReference type="SAM" id="MobiDB-lite"/>
    </source>
</evidence>
<evidence type="ECO:0000256" key="1">
    <source>
        <dbReference type="SAM" id="Coils"/>
    </source>
</evidence>
<keyword evidence="5" id="KW-1185">Reference proteome</keyword>
<keyword evidence="3" id="KW-1133">Transmembrane helix</keyword>
<feature type="transmembrane region" description="Helical" evidence="3">
    <location>
        <begin position="12"/>
        <end position="31"/>
    </location>
</feature>
<evidence type="ECO:0008006" key="6">
    <source>
        <dbReference type="Google" id="ProtNLM"/>
    </source>
</evidence>
<feature type="region of interest" description="Disordered" evidence="2">
    <location>
        <begin position="219"/>
        <end position="249"/>
    </location>
</feature>
<feature type="coiled-coil region" evidence="1">
    <location>
        <begin position="100"/>
        <end position="168"/>
    </location>
</feature>
<gene>
    <name evidence="4" type="ORF">D2E26_0590</name>
</gene>
<protein>
    <recommendedName>
        <fullName evidence="6">Colicin transporter</fullName>
    </recommendedName>
</protein>
<comment type="caution">
    <text evidence="4">The sequence shown here is derived from an EMBL/GenBank/DDBJ whole genome shotgun (WGS) entry which is preliminary data.</text>
</comment>
<dbReference type="AlphaFoldDB" id="A0A430FT78"/>
<reference evidence="4 5" key="1">
    <citation type="submission" date="2018-09" db="EMBL/GenBank/DDBJ databases">
        <title>Characterization of the phylogenetic diversity of five novel species belonging to the genus Bifidobacterium.</title>
        <authorList>
            <person name="Lugli G.A."/>
            <person name="Duranti S."/>
            <person name="Milani C."/>
        </authorList>
    </citation>
    <scope>NUCLEOTIDE SEQUENCE [LARGE SCALE GENOMIC DNA]</scope>
    <source>
        <strain evidence="4 5">2036B</strain>
    </source>
</reference>
<name>A0A430FT78_9BIFI</name>
<organism evidence="4 5">
    <name type="scientific">Bifidobacterium dolichotidis</name>
    <dbReference type="NCBI Taxonomy" id="2306976"/>
    <lineage>
        <taxon>Bacteria</taxon>
        <taxon>Bacillati</taxon>
        <taxon>Actinomycetota</taxon>
        <taxon>Actinomycetes</taxon>
        <taxon>Bifidobacteriales</taxon>
        <taxon>Bifidobacteriaceae</taxon>
        <taxon>Bifidobacterium</taxon>
    </lineage>
</organism>
<evidence type="ECO:0000313" key="4">
    <source>
        <dbReference type="EMBL" id="RSX56027.1"/>
    </source>
</evidence>
<dbReference type="EMBL" id="QXGM01000001">
    <property type="protein sequence ID" value="RSX56027.1"/>
    <property type="molecule type" value="Genomic_DNA"/>
</dbReference>
<keyword evidence="1" id="KW-0175">Coiled coil</keyword>
<dbReference type="RefSeq" id="WP_125963182.1">
    <property type="nucleotide sequence ID" value="NZ_QXGM01000001.1"/>
</dbReference>
<feature type="compositionally biased region" description="Low complexity" evidence="2">
    <location>
        <begin position="223"/>
        <end position="249"/>
    </location>
</feature>
<dbReference type="OrthoDB" id="3242642at2"/>
<keyword evidence="3" id="KW-0812">Transmembrane</keyword>
<sequence>MSDEQSEKKKHSRLFFIVAIIAIIVCVLIHSRFSQARTSCNEARELVQQQQSAFDDALSSDQVTQASETDKDQVQDPKLIDSFNKISTSSVSDEKIIECNASSTKQLKNQESQLRKQADRIKQQTQNLNDSANKVIKSRDAKFVEDMHNQVQAKIREAQSLLDQSNGKVTEEQTRQDLQEYLKQADQPSAYKDEDATDKTIEEISVRMKLVEDSMQVYEDQQKAQAQAPAPSGTSGAPTTSGSGSSSYSYSGGHHHFHFHIHHHHHHWL</sequence>
<evidence type="ECO:0000256" key="3">
    <source>
        <dbReference type="SAM" id="Phobius"/>
    </source>
</evidence>
<proteinExistence type="predicted"/>